<sequence length="142" mass="16610">MDAPSQIVQRCIQDVPSIIAPYIPTRDAMRMMVHRVRNKNFPSIPKDIHAVVIPDELTKINNDVNFLIGHYTHNKESVIVFGTNESCRLLSEANYWLMDGTFMYNHNMYDTCIDVEANTFLSLFWLVLFKFCKFRLHNLIQV</sequence>
<accession>A0ACC2QT22</accession>
<gene>
    <name evidence="1" type="ORF">PYW08_003313</name>
</gene>
<keyword evidence="2" id="KW-1185">Reference proteome</keyword>
<organism evidence="1 2">
    <name type="scientific">Mythimna loreyi</name>
    <dbReference type="NCBI Taxonomy" id="667449"/>
    <lineage>
        <taxon>Eukaryota</taxon>
        <taxon>Metazoa</taxon>
        <taxon>Ecdysozoa</taxon>
        <taxon>Arthropoda</taxon>
        <taxon>Hexapoda</taxon>
        <taxon>Insecta</taxon>
        <taxon>Pterygota</taxon>
        <taxon>Neoptera</taxon>
        <taxon>Endopterygota</taxon>
        <taxon>Lepidoptera</taxon>
        <taxon>Glossata</taxon>
        <taxon>Ditrysia</taxon>
        <taxon>Noctuoidea</taxon>
        <taxon>Noctuidae</taxon>
        <taxon>Noctuinae</taxon>
        <taxon>Hadenini</taxon>
        <taxon>Mythimna</taxon>
    </lineage>
</organism>
<dbReference type="Proteomes" id="UP001231649">
    <property type="component" value="Chromosome 14"/>
</dbReference>
<proteinExistence type="predicted"/>
<reference evidence="1" key="1">
    <citation type="submission" date="2023-03" db="EMBL/GenBank/DDBJ databases">
        <title>Chromosome-level genomes of two armyworms, Mythimna separata and Mythimna loreyi, provide insights into the biosynthesis and reception of sex pheromones.</title>
        <authorList>
            <person name="Zhao H."/>
        </authorList>
    </citation>
    <scope>NUCLEOTIDE SEQUENCE</scope>
    <source>
        <strain evidence="1">BeijingLab</strain>
    </source>
</reference>
<dbReference type="EMBL" id="CM056790">
    <property type="protein sequence ID" value="KAJ8723401.1"/>
    <property type="molecule type" value="Genomic_DNA"/>
</dbReference>
<name>A0ACC2QT22_9NEOP</name>
<protein>
    <submittedName>
        <fullName evidence="1">Uncharacterized protein</fullName>
    </submittedName>
</protein>
<evidence type="ECO:0000313" key="1">
    <source>
        <dbReference type="EMBL" id="KAJ8723401.1"/>
    </source>
</evidence>
<evidence type="ECO:0000313" key="2">
    <source>
        <dbReference type="Proteomes" id="UP001231649"/>
    </source>
</evidence>
<comment type="caution">
    <text evidence="1">The sequence shown here is derived from an EMBL/GenBank/DDBJ whole genome shotgun (WGS) entry which is preliminary data.</text>
</comment>